<evidence type="ECO:0000313" key="3">
    <source>
        <dbReference type="Proteomes" id="UP000035722"/>
    </source>
</evidence>
<feature type="compositionally biased region" description="Low complexity" evidence="1">
    <location>
        <begin position="7"/>
        <end position="24"/>
    </location>
</feature>
<proteinExistence type="predicted"/>
<feature type="region of interest" description="Disordered" evidence="1">
    <location>
        <begin position="1"/>
        <end position="27"/>
    </location>
</feature>
<reference evidence="3" key="1">
    <citation type="journal article" date="2014" name="Genome Announc.">
        <title>Genome Sequence of Arthrobacter siccitolerans 4J27, a Xeroprotectant-Producing Desiccation-Tolerant Microorganism.</title>
        <authorList>
            <person name="Manzanera M."/>
            <person name="Santa-Cruz-Calvo L."/>
            <person name="Vilchez J.I."/>
            <person name="Garcia-Fontana C."/>
            <person name="Silva-Castro G.A."/>
            <person name="Calvo C."/>
            <person name="Gonzalez-Lopez J."/>
        </authorList>
    </citation>
    <scope>NUCLEOTIDE SEQUENCE [LARGE SCALE GENOMIC DNA]</scope>
    <source>
        <strain evidence="3">4J27</strain>
    </source>
</reference>
<dbReference type="Proteomes" id="UP000035722">
    <property type="component" value="Unassembled WGS sequence"/>
</dbReference>
<accession>A0A024H4J9</accession>
<sequence length="223" mass="22153">MDTPVNGASAAESATGTATPTVTPTPVPKAFTSADLAAIVRQVRDPADRRLTVLPEADVTAALEQSKDMMSSLEVAPAACLELATSSTVPAMDGAATAMGVSTDTSTGAVMALSLLSGLDEATLGGVTGRPAQLEQCANMTVTISGVSVPVSITTVNGVGGLPNTVAYRTETEMPDGQVQSIITAQAIHEGVVLTAVASGGGSEAETVVRTGALLDSAAALVK</sequence>
<gene>
    <name evidence="2" type="ORF">ARTSIC4J27_2784</name>
</gene>
<evidence type="ECO:0000256" key="1">
    <source>
        <dbReference type="SAM" id="MobiDB-lite"/>
    </source>
</evidence>
<keyword evidence="3" id="KW-1185">Reference proteome</keyword>
<dbReference type="EMBL" id="CAQI01000046">
    <property type="protein sequence ID" value="CCQ46812.1"/>
    <property type="molecule type" value="Genomic_DNA"/>
</dbReference>
<comment type="caution">
    <text evidence="2">The sequence shown here is derived from an EMBL/GenBank/DDBJ whole genome shotgun (WGS) entry which is preliminary data.</text>
</comment>
<name>A0A024H4J9_9MICC</name>
<protein>
    <submittedName>
        <fullName evidence="2">Uncharacterized protein</fullName>
    </submittedName>
</protein>
<evidence type="ECO:0000313" key="2">
    <source>
        <dbReference type="EMBL" id="CCQ46812.1"/>
    </source>
</evidence>
<dbReference type="AlphaFoldDB" id="A0A024H4J9"/>
<organism evidence="2 3">
    <name type="scientific">Pseudarthrobacter siccitolerans</name>
    <dbReference type="NCBI Taxonomy" id="861266"/>
    <lineage>
        <taxon>Bacteria</taxon>
        <taxon>Bacillati</taxon>
        <taxon>Actinomycetota</taxon>
        <taxon>Actinomycetes</taxon>
        <taxon>Micrococcales</taxon>
        <taxon>Micrococcaceae</taxon>
        <taxon>Pseudarthrobacter</taxon>
    </lineage>
</organism>